<dbReference type="Proteomes" id="UP000215902">
    <property type="component" value="Unassembled WGS sequence"/>
</dbReference>
<dbReference type="OrthoDB" id="6146209at2759"/>
<organism evidence="4 5">
    <name type="scientific">Macrostomum lignano</name>
    <dbReference type="NCBI Taxonomy" id="282301"/>
    <lineage>
        <taxon>Eukaryota</taxon>
        <taxon>Metazoa</taxon>
        <taxon>Spiralia</taxon>
        <taxon>Lophotrochozoa</taxon>
        <taxon>Platyhelminthes</taxon>
        <taxon>Rhabditophora</taxon>
        <taxon>Macrostomorpha</taxon>
        <taxon>Macrostomida</taxon>
        <taxon>Macrostomidae</taxon>
        <taxon>Macrostomum</taxon>
    </lineage>
</organism>
<protein>
    <recommendedName>
        <fullName evidence="6">DUF4218 domain-containing protein</fullName>
    </recommendedName>
</protein>
<evidence type="ECO:0000313" key="2">
    <source>
        <dbReference type="EMBL" id="PAA51021.1"/>
    </source>
</evidence>
<evidence type="ECO:0000313" key="3">
    <source>
        <dbReference type="EMBL" id="PAA66635.1"/>
    </source>
</evidence>
<accession>A0A267FNF6</accession>
<dbReference type="Pfam" id="PF06869">
    <property type="entry name" value="DUF1258"/>
    <property type="match status" value="1"/>
</dbReference>
<dbReference type="AlphaFoldDB" id="A0A267FNF6"/>
<evidence type="ECO:0000313" key="5">
    <source>
        <dbReference type="Proteomes" id="UP000215902"/>
    </source>
</evidence>
<dbReference type="PANTHER" id="PTHR46579:SF1">
    <property type="entry name" value="F5_8 TYPE C DOMAIN-CONTAINING PROTEIN"/>
    <property type="match status" value="1"/>
</dbReference>
<evidence type="ECO:0000313" key="4">
    <source>
        <dbReference type="EMBL" id="PAA75315.1"/>
    </source>
</evidence>
<dbReference type="InterPro" id="IPR009667">
    <property type="entry name" value="DUF1258"/>
</dbReference>
<feature type="region of interest" description="Disordered" evidence="1">
    <location>
        <begin position="1"/>
        <end position="67"/>
    </location>
</feature>
<evidence type="ECO:0000256" key="1">
    <source>
        <dbReference type="SAM" id="MobiDB-lite"/>
    </source>
</evidence>
<feature type="compositionally biased region" description="Low complexity" evidence="1">
    <location>
        <begin position="13"/>
        <end position="40"/>
    </location>
</feature>
<sequence>YPNTRRTEVEIMSSSSESLSSGSSESLSSGSSESLSSGSSYVSMSVDSSTHSIDTSMGEYSDSSSSAAIQANVGEQPTIAIPADDENEVQAAGPSDIEHPEIFSADEDSNLLSVFCIQGISMEVKCALLMLWMILSNVSKKAVKNMLRLISILSPRAALPTSYKAMEAVLLRSFILKPDFVVKVCLACLLINCSEHPVDSFEGLWLLNVNHQVELTVERHLNDILSYQRELRRGFQTDILNSAVSNELETGSSPDIFHLYFLLSADGANFFKVSEMSVWPFCALCLNLPVRLRQKFVNIITIALFTNRGKPNFEKFLPTILNRLPSCVKVRNVTFFLHFSFFTCDLPALSHLFGIKQFNGQFACPRCILPGKSLKVSEKGQVRVFPAVHGIPLRTNAMHAQHLTVLKAQGLKDYFGIKRETALLKIIRFPENFIVDSMHCLWEGQVKHILAFLTDSKTKSCNPNHYRVLGSASVNVIDSQIMQLKLPQGISNVPPISQLSLWKAKTYKIFALYLFPSILLPRIENPELRGLLLLLNSIYNLLYSQNSCVSTLKRLCNMFLNLCPEFFGERVMLLNFHLLYHLPDQYERFGPLYCASMFPFESAMHGFNMLHFGSRFHGKQISEKFFWLKVLLYSLQPAAGSNPSISDALLVIAKHYCNPPERENRTLGASGGKILTTTSADCTLKTCSSYVLDVSNSYFAINHFADSKIFGSFLTPQCRLIDLLFNAVPDFTNIGASASEQAIFLAFFTSDVPLRNMLIFTSQEPTRENYNCIRLTDVAARCIRVDVNFPNLPSGSFCLVPLLEECEHD</sequence>
<name>A0A267FNF6_9PLAT</name>
<feature type="compositionally biased region" description="Polar residues" evidence="1">
    <location>
        <begin position="41"/>
        <end position="55"/>
    </location>
</feature>
<feature type="non-terminal residue" evidence="4">
    <location>
        <position position="1"/>
    </location>
</feature>
<dbReference type="PANTHER" id="PTHR46579">
    <property type="entry name" value="F5/8 TYPE C DOMAIN-CONTAINING PROTEIN-RELATED"/>
    <property type="match status" value="1"/>
</dbReference>
<proteinExistence type="predicted"/>
<dbReference type="EMBL" id="NIVC01000890">
    <property type="protein sequence ID" value="PAA75315.1"/>
    <property type="molecule type" value="Genomic_DNA"/>
</dbReference>
<evidence type="ECO:0008006" key="6">
    <source>
        <dbReference type="Google" id="ProtNLM"/>
    </source>
</evidence>
<gene>
    <name evidence="4" type="ORF">BOX15_Mlig027100g10</name>
    <name evidence="3" type="ORF">BOX15_Mlig027100g4</name>
    <name evidence="2" type="ORF">BOX15_Mlig027980g4</name>
</gene>
<dbReference type="EMBL" id="NIVC01001546">
    <property type="protein sequence ID" value="PAA66635.1"/>
    <property type="molecule type" value="Genomic_DNA"/>
</dbReference>
<comment type="caution">
    <text evidence="4">The sequence shown here is derived from an EMBL/GenBank/DDBJ whole genome shotgun (WGS) entry which is preliminary data.</text>
</comment>
<dbReference type="EMBL" id="NIVC01003517">
    <property type="protein sequence ID" value="PAA51021.1"/>
    <property type="molecule type" value="Genomic_DNA"/>
</dbReference>
<reference evidence="4 5" key="1">
    <citation type="submission" date="2017-06" db="EMBL/GenBank/DDBJ databases">
        <title>A platform for efficient transgenesis in Macrostomum lignano, a flatworm model organism for stem cell research.</title>
        <authorList>
            <person name="Berezikov E."/>
        </authorList>
    </citation>
    <scope>NUCLEOTIDE SEQUENCE [LARGE SCALE GENOMIC DNA]</scope>
    <source>
        <strain evidence="4">DV1</strain>
        <tissue evidence="4">Whole organism</tissue>
    </source>
</reference>
<keyword evidence="5" id="KW-1185">Reference proteome</keyword>